<dbReference type="GO" id="GO:0015074">
    <property type="term" value="P:DNA integration"/>
    <property type="evidence" value="ECO:0007669"/>
    <property type="project" value="InterPro"/>
</dbReference>
<reference evidence="2 3" key="1">
    <citation type="submission" date="2016-02" db="EMBL/GenBank/DDBJ databases">
        <title>Genome analysis of coral dinoflagellate symbionts highlights evolutionary adaptations to a symbiotic lifestyle.</title>
        <authorList>
            <person name="Aranda M."/>
            <person name="Li Y."/>
            <person name="Liew Y.J."/>
            <person name="Baumgarten S."/>
            <person name="Simakov O."/>
            <person name="Wilson M."/>
            <person name="Piel J."/>
            <person name="Ashoor H."/>
            <person name="Bougouffa S."/>
            <person name="Bajic V.B."/>
            <person name="Ryu T."/>
            <person name="Ravasi T."/>
            <person name="Bayer T."/>
            <person name="Micklem G."/>
            <person name="Kim H."/>
            <person name="Bhak J."/>
            <person name="Lajeunesse T.C."/>
            <person name="Voolstra C.R."/>
        </authorList>
    </citation>
    <scope>NUCLEOTIDE SEQUENCE [LARGE SCALE GENOMIC DNA]</scope>
    <source>
        <strain evidence="2 3">CCMP2467</strain>
    </source>
</reference>
<dbReference type="SUPFAM" id="SSF56349">
    <property type="entry name" value="DNA breaking-rejoining enzymes"/>
    <property type="match status" value="1"/>
</dbReference>
<sequence>MGDSLAVELAQQSHCEVLKQLGGCMLESEVVAFRRPHPRGAFSEYLCIDDHVGVQVITAQAARARARARDTVVFEQSQRAYREVELNPHPTKRQRAVTSGTFLGADLDGVKGLVSAPRDRTLVLMLCSVEVARRGVVSPRLLSMLVGSWIHVLMFRRAGLCILDAVFKDSLALPADGLIKLSRKARNELVAVALVAPAFATDLRAAWCEKLFCMDASPSGAALCQVDVPACAISEFWRFCEQRGYHTKLEPPSTAALRELGLESSLVYGEDPPSTLDGSFPLRPSLVEGFLYDCCEICRGSGSWSEAHAALGLRVHDGVDVSGPRFRFLDLSSDAVFHELRALALRRAVRDWRAGPPCASFGTLRRPRLRSKLQPAGFDPSDPLTSLHTRLARRVAFLMCIVARSGCFFSVEQPASSVMFRLQCFVRLKCLGASVVRFCYCSFGAAFRKASAWMTNKPWMMRISPGCHCPAGHKHFVVQGRFSHDSIRHFDSLCKPSAVAVFGRLPRVGESVAEFSAAYPLPLVRSLAAGSLEASKGSAKVVPFTSVASECPSLREIVALVQNDEACAPVAREAHDDPEWIGELSDSLGFEEALRYRFRKTGHINMLEARMFKTFQKYAASRHQDARLVSLLDSRVTMGAVAKGRSSSPGLCRILQGTLPYTLGAGLYNGSLHVYSASNRSDGPSRNRPVAGPSKKLPLWFEDLCAGKPFRFDCVVASSRAPKLAARWLRLLLLLGGDIEPNPGPSDVRPLVPRGPLDLKSGFTAATSARMAQCLAAFQEWVLQEFSLPFSRLCLAPENQLSAAWQIDRKWQHQEPGECRPVISVPIVQAMTAIALTWNWRRFAGVFLIGFLCMLHPAEYITLTRGDLIFPSDVLSSDRICYVHIRNPKTARFARRQHARLEDNSVLTLLETLFENLPFSARLFPGSAFSFRSQWNAILRQLGIPYLKVHKGVTPGVLRGSGATHLYLETEDLTKVAWRGRWSKQKTLEFYLQEVAAQAILQRLPVASRNKISALCALAPKLVALASESPAAKHFRDG</sequence>
<keyword evidence="3" id="KW-1185">Reference proteome</keyword>
<protein>
    <submittedName>
        <fullName evidence="2">Uncharacterized protein</fullName>
    </submittedName>
</protein>
<dbReference type="OrthoDB" id="441335at2759"/>
<gene>
    <name evidence="2" type="ORF">AK812_SmicGene42515</name>
</gene>
<keyword evidence="1" id="KW-0233">DNA recombination</keyword>
<proteinExistence type="predicted"/>
<organism evidence="2 3">
    <name type="scientific">Symbiodinium microadriaticum</name>
    <name type="common">Dinoflagellate</name>
    <name type="synonym">Zooxanthella microadriatica</name>
    <dbReference type="NCBI Taxonomy" id="2951"/>
    <lineage>
        <taxon>Eukaryota</taxon>
        <taxon>Sar</taxon>
        <taxon>Alveolata</taxon>
        <taxon>Dinophyceae</taxon>
        <taxon>Suessiales</taxon>
        <taxon>Symbiodiniaceae</taxon>
        <taxon>Symbiodinium</taxon>
    </lineage>
</organism>
<name>A0A1Q9C3D1_SYMMI</name>
<dbReference type="Proteomes" id="UP000186817">
    <property type="component" value="Unassembled WGS sequence"/>
</dbReference>
<dbReference type="InterPro" id="IPR011010">
    <property type="entry name" value="DNA_brk_join_enz"/>
</dbReference>
<dbReference type="GO" id="GO:0003677">
    <property type="term" value="F:DNA binding"/>
    <property type="evidence" value="ECO:0007669"/>
    <property type="project" value="InterPro"/>
</dbReference>
<accession>A0A1Q9C3D1</accession>
<dbReference type="AlphaFoldDB" id="A0A1Q9C3D1"/>
<dbReference type="InterPro" id="IPR013762">
    <property type="entry name" value="Integrase-like_cat_sf"/>
</dbReference>
<comment type="caution">
    <text evidence="2">The sequence shown here is derived from an EMBL/GenBank/DDBJ whole genome shotgun (WGS) entry which is preliminary data.</text>
</comment>
<dbReference type="EMBL" id="LSRX01001768">
    <property type="protein sequence ID" value="OLP77428.1"/>
    <property type="molecule type" value="Genomic_DNA"/>
</dbReference>
<evidence type="ECO:0000313" key="2">
    <source>
        <dbReference type="EMBL" id="OLP77428.1"/>
    </source>
</evidence>
<dbReference type="Gene3D" id="1.10.443.10">
    <property type="entry name" value="Intergrase catalytic core"/>
    <property type="match status" value="1"/>
</dbReference>
<evidence type="ECO:0000256" key="1">
    <source>
        <dbReference type="ARBA" id="ARBA00023172"/>
    </source>
</evidence>
<evidence type="ECO:0000313" key="3">
    <source>
        <dbReference type="Proteomes" id="UP000186817"/>
    </source>
</evidence>
<dbReference type="GO" id="GO:0006310">
    <property type="term" value="P:DNA recombination"/>
    <property type="evidence" value="ECO:0007669"/>
    <property type="project" value="UniProtKB-KW"/>
</dbReference>